<dbReference type="EMBL" id="FJXR01000009">
    <property type="protein sequence ID" value="CZV12723.1"/>
    <property type="molecule type" value="Genomic_DNA"/>
</dbReference>
<dbReference type="RefSeq" id="WP_063930422.1">
    <property type="nucleotide sequence ID" value="NZ_FJXR01000009.1"/>
</dbReference>
<gene>
    <name evidence="2" type="ORF">SAMEA2273318_01831</name>
</gene>
<organism evidence="2 3">
    <name type="scientific">Enterobacter cloacae</name>
    <dbReference type="NCBI Taxonomy" id="550"/>
    <lineage>
        <taxon>Bacteria</taxon>
        <taxon>Pseudomonadati</taxon>
        <taxon>Pseudomonadota</taxon>
        <taxon>Gammaproteobacteria</taxon>
        <taxon>Enterobacterales</taxon>
        <taxon>Enterobacteriaceae</taxon>
        <taxon>Enterobacter</taxon>
        <taxon>Enterobacter cloacae complex</taxon>
    </lineage>
</organism>
<protein>
    <submittedName>
        <fullName evidence="2">Uncharacterized protein</fullName>
    </submittedName>
</protein>
<accession>A0A144I5Q1</accession>
<feature type="signal peptide" evidence="1">
    <location>
        <begin position="1"/>
        <end position="21"/>
    </location>
</feature>
<evidence type="ECO:0000313" key="2">
    <source>
        <dbReference type="EMBL" id="CZV12723.1"/>
    </source>
</evidence>
<sequence length="232" mass="25791">MNIKLVMLLMVAGFNSGHALAKDMFSGQWSGEQKNESTLTLRLTQVGQNVNGSYCYVTQNGNRIDCPPDDENNLKGVIAENRANVEFNSSFGGEKGRAKLEVVGDKMIWTLITPPQKGEYYAPHNYKLTKLLKSPESEKRIFDTDKFNITLVNKCGSFESDCNDMFYLGIRKSDNSTISLDGKTLNDETGKVIGSLFKNGEITYTVIYNPLKLVVSKGGNILVDQPGQWVNK</sequence>
<dbReference type="AlphaFoldDB" id="A0A144I5Q1"/>
<name>A0A144I5Q1_ENTCL</name>
<reference evidence="2 3" key="1">
    <citation type="submission" date="2016-03" db="EMBL/GenBank/DDBJ databases">
        <authorList>
            <consortium name="Pathogen Informatics"/>
        </authorList>
    </citation>
    <scope>NUCLEOTIDE SEQUENCE [LARGE SCALE GENOMIC DNA]</scope>
    <source>
        <strain evidence="3">e1252</strain>
    </source>
</reference>
<evidence type="ECO:0000313" key="3">
    <source>
        <dbReference type="Proteomes" id="UP000076008"/>
    </source>
</evidence>
<evidence type="ECO:0000256" key="1">
    <source>
        <dbReference type="SAM" id="SignalP"/>
    </source>
</evidence>
<keyword evidence="1" id="KW-0732">Signal</keyword>
<proteinExistence type="predicted"/>
<feature type="chain" id="PRO_5009814168" evidence="1">
    <location>
        <begin position="22"/>
        <end position="232"/>
    </location>
</feature>
<dbReference type="Proteomes" id="UP000076008">
    <property type="component" value="Unassembled WGS sequence"/>
</dbReference>